<sequence>MEIQQLASLSCSLTHLTLRVCQLDSGSFNIIATMFSSLIELDIQVLWDDIIEPQAGPAFSDESAMITCLWARLSAALVALRHCRKFAYIWYYSEHGHVPRTWEGCKAGPFEPEYQWITWALHAHGRLVYSIPFLGWDFVRREGNDWNVYRRGEDTQLAIGGKTEVEFVGADEG</sequence>
<reference evidence="1 2" key="1">
    <citation type="journal article" date="2016" name="Mol. Biol. Evol.">
        <title>Comparative Genomics of Early-Diverging Mushroom-Forming Fungi Provides Insights into the Origins of Lignocellulose Decay Capabilities.</title>
        <authorList>
            <person name="Nagy L.G."/>
            <person name="Riley R."/>
            <person name="Tritt A."/>
            <person name="Adam C."/>
            <person name="Daum C."/>
            <person name="Floudas D."/>
            <person name="Sun H."/>
            <person name="Yadav J.S."/>
            <person name="Pangilinan J."/>
            <person name="Larsson K.H."/>
            <person name="Matsuura K."/>
            <person name="Barry K."/>
            <person name="Labutti K."/>
            <person name="Kuo R."/>
            <person name="Ohm R.A."/>
            <person name="Bhattacharya S.S."/>
            <person name="Shirouzu T."/>
            <person name="Yoshinaga Y."/>
            <person name="Martin F.M."/>
            <person name="Grigoriev I.V."/>
            <person name="Hibbett D.S."/>
        </authorList>
    </citation>
    <scope>NUCLEOTIDE SEQUENCE [LARGE SCALE GENOMIC DNA]</scope>
    <source>
        <strain evidence="1 2">TUFC12733</strain>
    </source>
</reference>
<evidence type="ECO:0000313" key="1">
    <source>
        <dbReference type="EMBL" id="KZO91922.1"/>
    </source>
</evidence>
<keyword evidence="2" id="KW-1185">Reference proteome</keyword>
<name>A0A167HS08_CALVF</name>
<gene>
    <name evidence="1" type="ORF">CALVIDRAFT_541410</name>
</gene>
<dbReference type="Proteomes" id="UP000076738">
    <property type="component" value="Unassembled WGS sequence"/>
</dbReference>
<accession>A0A167HS08</accession>
<evidence type="ECO:0000313" key="2">
    <source>
        <dbReference type="Proteomes" id="UP000076738"/>
    </source>
</evidence>
<dbReference type="AlphaFoldDB" id="A0A167HS08"/>
<dbReference type="EMBL" id="KV417316">
    <property type="protein sequence ID" value="KZO91922.1"/>
    <property type="molecule type" value="Genomic_DNA"/>
</dbReference>
<protein>
    <submittedName>
        <fullName evidence="1">Uncharacterized protein</fullName>
    </submittedName>
</protein>
<feature type="non-terminal residue" evidence="1">
    <location>
        <position position="173"/>
    </location>
</feature>
<organism evidence="1 2">
    <name type="scientific">Calocera viscosa (strain TUFC12733)</name>
    <dbReference type="NCBI Taxonomy" id="1330018"/>
    <lineage>
        <taxon>Eukaryota</taxon>
        <taxon>Fungi</taxon>
        <taxon>Dikarya</taxon>
        <taxon>Basidiomycota</taxon>
        <taxon>Agaricomycotina</taxon>
        <taxon>Dacrymycetes</taxon>
        <taxon>Dacrymycetales</taxon>
        <taxon>Dacrymycetaceae</taxon>
        <taxon>Calocera</taxon>
    </lineage>
</organism>
<proteinExistence type="predicted"/>